<name>A0A317WIL3_9EURO</name>
<dbReference type="STRING" id="1448321.A0A317WIL3"/>
<dbReference type="GeneID" id="37069831"/>
<gene>
    <name evidence="2" type="ORF">BO70DRAFT_423472</name>
</gene>
<evidence type="ECO:0000313" key="3">
    <source>
        <dbReference type="Proteomes" id="UP000247233"/>
    </source>
</evidence>
<feature type="compositionally biased region" description="Polar residues" evidence="1">
    <location>
        <begin position="445"/>
        <end position="455"/>
    </location>
</feature>
<protein>
    <submittedName>
        <fullName evidence="2">Uncharacterized protein</fullName>
    </submittedName>
</protein>
<organism evidence="2 3">
    <name type="scientific">Aspergillus heteromorphus CBS 117.55</name>
    <dbReference type="NCBI Taxonomy" id="1448321"/>
    <lineage>
        <taxon>Eukaryota</taxon>
        <taxon>Fungi</taxon>
        <taxon>Dikarya</taxon>
        <taxon>Ascomycota</taxon>
        <taxon>Pezizomycotina</taxon>
        <taxon>Eurotiomycetes</taxon>
        <taxon>Eurotiomycetidae</taxon>
        <taxon>Eurotiales</taxon>
        <taxon>Aspergillaceae</taxon>
        <taxon>Aspergillus</taxon>
        <taxon>Aspergillus subgen. Circumdati</taxon>
    </lineage>
</organism>
<feature type="region of interest" description="Disordered" evidence="1">
    <location>
        <begin position="432"/>
        <end position="463"/>
    </location>
</feature>
<dbReference type="Proteomes" id="UP000247233">
    <property type="component" value="Unassembled WGS sequence"/>
</dbReference>
<dbReference type="OrthoDB" id="4187154at2759"/>
<dbReference type="EMBL" id="MSFL01000008">
    <property type="protein sequence ID" value="PWY86213.1"/>
    <property type="molecule type" value="Genomic_DNA"/>
</dbReference>
<comment type="caution">
    <text evidence="2">The sequence shown here is derived from an EMBL/GenBank/DDBJ whole genome shotgun (WGS) entry which is preliminary data.</text>
</comment>
<dbReference type="AlphaFoldDB" id="A0A317WIL3"/>
<proteinExistence type="predicted"/>
<keyword evidence="3" id="KW-1185">Reference proteome</keyword>
<dbReference type="RefSeq" id="XP_025400765.1">
    <property type="nucleotide sequence ID" value="XM_025547594.1"/>
</dbReference>
<sequence length="512" mass="57812">MSLPVDLGEAHFTSPTSVLTLTLHASVQMLLSEREASWMDAVRFQRLLKHSNVWVSPTPELKLYLTITTSTAMALPVSAFVSRIGEILCSSKVYFTHSCDNLHQDISLTFRLAFGIQRDDKQPLRMRRARKEALFDQHGDVSPPIHISTIQLSTINISLGFDRPTPIYIPPVLNTKPCPSEEQLESQTPLPNLDEYEHEYEYEEDVILLEDQPKMAEPDSNSEVLSFMEELSDLSWSEQNSSISISQDSFPGISQPEIQHEDLYNIFTMSLESLLFGRHSNYNDPGTGNLQCLSNIAPSVFSPGYHRAMTQRSQLIPTINKSIASLLNLPMNHSLQHKINRLKASNRSQSSTTNTLDIKNILGASLWRIAQKQLYKPQASQKLSLLEPLSDLRTKYQDRGNTLITNSQLAETEDHMLDNDYNNDDILIDSDSGSLLHTNSEDPGPQTSERQSSIMSLHDDSSVETLRFEPSEDESLLVERFGDDVSDCIPFSSNLSYYDRVDSDDDMLCDYI</sequence>
<evidence type="ECO:0000313" key="2">
    <source>
        <dbReference type="EMBL" id="PWY86213.1"/>
    </source>
</evidence>
<accession>A0A317WIL3</accession>
<dbReference type="VEuPathDB" id="FungiDB:BO70DRAFT_423472"/>
<reference evidence="2 3" key="1">
    <citation type="submission" date="2016-12" db="EMBL/GenBank/DDBJ databases">
        <title>The genomes of Aspergillus section Nigri reveals drivers in fungal speciation.</title>
        <authorList>
            <consortium name="DOE Joint Genome Institute"/>
            <person name="Vesth T.C."/>
            <person name="Nybo J."/>
            <person name="Theobald S."/>
            <person name="Brandl J."/>
            <person name="Frisvad J.C."/>
            <person name="Nielsen K.F."/>
            <person name="Lyhne E.K."/>
            <person name="Kogle M.E."/>
            <person name="Kuo A."/>
            <person name="Riley R."/>
            <person name="Clum A."/>
            <person name="Nolan M."/>
            <person name="Lipzen A."/>
            <person name="Salamov A."/>
            <person name="Henrissat B."/>
            <person name="Wiebenga A."/>
            <person name="De Vries R.P."/>
            <person name="Grigoriev I.V."/>
            <person name="Mortensen U.H."/>
            <person name="Andersen M.R."/>
            <person name="Baker S.E."/>
        </authorList>
    </citation>
    <scope>NUCLEOTIDE SEQUENCE [LARGE SCALE GENOMIC DNA]</scope>
    <source>
        <strain evidence="2 3">CBS 117.55</strain>
    </source>
</reference>
<evidence type="ECO:0000256" key="1">
    <source>
        <dbReference type="SAM" id="MobiDB-lite"/>
    </source>
</evidence>